<feature type="compositionally biased region" description="Low complexity" evidence="1">
    <location>
        <begin position="114"/>
        <end position="133"/>
    </location>
</feature>
<evidence type="ECO:0000256" key="1">
    <source>
        <dbReference type="SAM" id="MobiDB-lite"/>
    </source>
</evidence>
<evidence type="ECO:0000313" key="3">
    <source>
        <dbReference type="EMBL" id="CAE8640666.1"/>
    </source>
</evidence>
<gene>
    <name evidence="2" type="ORF">PGLA1383_LOCUS10833</name>
    <name evidence="3" type="ORF">PGLA1383_LOCUS55457</name>
</gene>
<evidence type="ECO:0000313" key="4">
    <source>
        <dbReference type="Proteomes" id="UP000654075"/>
    </source>
</evidence>
<dbReference type="AlphaFoldDB" id="A0A813HPP3"/>
<feature type="region of interest" description="Disordered" evidence="1">
    <location>
        <begin position="167"/>
        <end position="190"/>
    </location>
</feature>
<keyword evidence="4" id="KW-1185">Reference proteome</keyword>
<proteinExistence type="predicted"/>
<sequence length="350" mass="37790">LGSKTYRFCFIGLPGNHPATTTATTTTTTTTTKTTTTTTTTEKSWLQWPGCWMIPRSRRRRRDDRPGPGSGGRHSCRLWAAGAMLALGACASCARLVSCGFLVASSRQWGSFAPHQQQPQHQQQQQRQQQRQQPGLRQPVNQRPWGRAQRGASSFEQGLPLEEMLRSARQRQAAPSQGATSPPESVSSSRGLRVSLPCVFSSREQPAKEIGGKRELQFFEGRYLKLWAFAKAQTGGAVAVRYASGSQAHAFWPAVPGAASLTGLSLGVFNCSVVKVHPFPLVRLLLSADEMVQAEASGSQDASCGSPAELHSSLRSLDSVEAQQAALSRLQPGERLALLHWLAAGGSEGL</sequence>
<feature type="compositionally biased region" description="Polar residues" evidence="1">
    <location>
        <begin position="173"/>
        <end position="184"/>
    </location>
</feature>
<dbReference type="Proteomes" id="UP000654075">
    <property type="component" value="Unassembled WGS sequence"/>
</dbReference>
<name>A0A813HPP3_POLGL</name>
<feature type="region of interest" description="Disordered" evidence="1">
    <location>
        <begin position="20"/>
        <end position="39"/>
    </location>
</feature>
<dbReference type="EMBL" id="CAJNNV010032665">
    <property type="protein sequence ID" value="CAE8640666.1"/>
    <property type="molecule type" value="Genomic_DNA"/>
</dbReference>
<accession>A0A813HPP3</accession>
<organism evidence="3 4">
    <name type="scientific">Polarella glacialis</name>
    <name type="common">Dinoflagellate</name>
    <dbReference type="NCBI Taxonomy" id="89957"/>
    <lineage>
        <taxon>Eukaryota</taxon>
        <taxon>Sar</taxon>
        <taxon>Alveolata</taxon>
        <taxon>Dinophyceae</taxon>
        <taxon>Suessiales</taxon>
        <taxon>Suessiaceae</taxon>
        <taxon>Polarella</taxon>
    </lineage>
</organism>
<reference evidence="3" key="1">
    <citation type="submission" date="2021-02" db="EMBL/GenBank/DDBJ databases">
        <authorList>
            <person name="Dougan E. K."/>
            <person name="Rhodes N."/>
            <person name="Thang M."/>
            <person name="Chan C."/>
        </authorList>
    </citation>
    <scope>NUCLEOTIDE SEQUENCE</scope>
</reference>
<comment type="caution">
    <text evidence="3">The sequence shown here is derived from an EMBL/GenBank/DDBJ whole genome shotgun (WGS) entry which is preliminary data.</text>
</comment>
<dbReference type="EMBL" id="CAJNNV010005518">
    <property type="protein sequence ID" value="CAE8592176.1"/>
    <property type="molecule type" value="Genomic_DNA"/>
</dbReference>
<protein>
    <submittedName>
        <fullName evidence="3">Uncharacterized protein</fullName>
    </submittedName>
</protein>
<feature type="region of interest" description="Disordered" evidence="1">
    <location>
        <begin position="112"/>
        <end position="154"/>
    </location>
</feature>
<evidence type="ECO:0000313" key="2">
    <source>
        <dbReference type="EMBL" id="CAE8592176.1"/>
    </source>
</evidence>
<feature type="non-terminal residue" evidence="3">
    <location>
        <position position="1"/>
    </location>
</feature>